<evidence type="ECO:0000313" key="2">
    <source>
        <dbReference type="EMBL" id="MBS4188289.1"/>
    </source>
</evidence>
<dbReference type="Gene3D" id="3.30.1920.20">
    <property type="match status" value="3"/>
</dbReference>
<protein>
    <recommendedName>
        <fullName evidence="1">Fibronectin type-III domain-containing protein</fullName>
    </recommendedName>
</protein>
<accession>A0A942YFB0</accession>
<dbReference type="EMBL" id="JAGYPE010000010">
    <property type="protein sequence ID" value="MBS4188289.1"/>
    <property type="molecule type" value="Genomic_DNA"/>
</dbReference>
<proteinExistence type="predicted"/>
<reference evidence="2" key="1">
    <citation type="submission" date="2021-05" db="EMBL/GenBank/DDBJ databases">
        <title>Novel Bacillus species.</title>
        <authorList>
            <person name="Liu G."/>
        </authorList>
    </citation>
    <scope>NUCLEOTIDE SEQUENCE</scope>
    <source>
        <strain evidence="2">FJAT-50051</strain>
    </source>
</reference>
<dbReference type="InterPro" id="IPR058094">
    <property type="entry name" value="Ig-like_OmpL47-like"/>
</dbReference>
<dbReference type="Gene3D" id="2.60.40.10">
    <property type="entry name" value="Immunoglobulins"/>
    <property type="match status" value="12"/>
</dbReference>
<dbReference type="InterPro" id="IPR003961">
    <property type="entry name" value="FN3_dom"/>
</dbReference>
<sequence>MIKNLFRIPTFLALLILMYQLVFPIGNVMVSASTSILPPSNLAYQTITPDDGKLTWSSVFGATGYKIYQINDGQLVLLGNTTVASYSLNDLPEGSYRYVVSTLSSDGESGPSAPVSVEIVYPNMLAPATLTSSIRNGNDIVLSWSTSQYAQKYNIYQISDAGEKTLLTTTTSTTYTKVNAAEGSYTYAVSAYHPLYGESPDSTPVKVGLIYPVMKQPSNLSFTITNGTDVTLNWQASDYATSYKVYQIVDGQLDLKSTVTGTSVKYINLPAEDYVYKVYSYSDRFGESPDGSQVSLTVGSIVMTPPSNVTYKIQNINDVSLSWGAVPYATGYKVYQVVNGERIFKSTVTGTAVTYTMLPGGNYEYEIYSYSDRFGESESGSKVSFNIETVKMYPPNDLSYKIQNGNDIVLNWSAAENATNYKVYQVIDGKKTLKSTVSTPAVTFTNLSEGEYQYEIHTYSSRFGESSEGTNITISLIHPTMNAPANVTQTIINPTYFTLSWSPVEYATSYKVYQIVNDQKVLKNTVTGTTVSYNYMPPGQYNYEVYSYSNRFGESQSGTPIQVILSGQELPAPNNFSYSITNGNDLTLKWDAVQFANSYKIYQMVGGEAVLIRTVTGTNTTLTNLPEGEFDYIVKAYSTLYGESPNGAEVKGSIVFPIMDKPQNLTSSISNGNDITLKWNTVTYAKEYRVYQVIDGGLVLKKTLTSTSTTFTNMPEGDYQFVVNSYSDRFGESPEGSKADLTLVFPIMQAPGNLTKTITNGNDIVLSWSSAAFAKEYRVYQVINGEMVFKRSVSSTTTTFTNMPEGNYQYIVHSYSDRFGESLIGSKADFTLVFPIMQAPGNLAKTIANGNDIVLSWSSAAYAKEYRVYQVVNGEKVFKRTVTSTSTSFTNMPEGNYQYIIHSYSDRFGESPQGSNIEFNLTWPIVQAPVLKGTVFNANNITLSWPAVTWASEYRVYKVVGENKELIYKGPALSYKVYNLTEETHSFVVTAYSSRFGESVPSNQLDQTIVYPEMETPKATLKLLSQTSAQISWDFVTYANGYNIYEIIDGKPVLLVENLNNLSYTIQNLLYANHEYYVTSYSNSFGESEPSQTVIAKLIIDTHAPETKLNAPTQWVNQNQVVTLEATDDEAGVAKTFYSLNDGPINEGTSILVDQEGINKISYNSVDKARNVEQVKTAFVKVDKTAPKTDINELPVYAKSFTVQLTGKDELSGVSKTYYSINGAEYAEGTSFIVEKEGINEISYFSMDAAGNKEDVKTVKINIDQTAPVTSAGTPEVWVNDDTTVKLTAVDENSGVAETYYSINGSEYVEGPAFTVDKEGINKISYYSVDAAGNYEEVKTAEVKIDKTAPTVSIALENVYELGSTFTLNYLAEDNLSGIAAEDVMLNGHSYKKGDQIILDQPGEYKLFIKVTDKAGWTTVVEKTITVYIPVTLEVLPKVIKGNKGIFTVKATLPKEYPTSLFNVSTITLNGVSAVADNNGLQKQAEKGQFKFNREDFTWITGEVYLELRGYLDNKYLVIGKTTVEAKK</sequence>
<dbReference type="CDD" id="cd00063">
    <property type="entry name" value="FN3"/>
    <property type="match status" value="3"/>
</dbReference>
<dbReference type="PROSITE" id="PS50853">
    <property type="entry name" value="FN3"/>
    <property type="match status" value="1"/>
</dbReference>
<comment type="caution">
    <text evidence="2">The sequence shown here is derived from an EMBL/GenBank/DDBJ whole genome shotgun (WGS) entry which is preliminary data.</text>
</comment>
<dbReference type="InterPro" id="IPR036116">
    <property type="entry name" value="FN3_sf"/>
</dbReference>
<organism evidence="2">
    <name type="scientific">Neobacillus citreus</name>
    <dbReference type="NCBI Taxonomy" id="2833578"/>
    <lineage>
        <taxon>Bacteria</taxon>
        <taxon>Bacillati</taxon>
        <taxon>Bacillota</taxon>
        <taxon>Bacilli</taxon>
        <taxon>Bacillales</taxon>
        <taxon>Bacillaceae</taxon>
        <taxon>Neobacillus</taxon>
    </lineage>
</organism>
<feature type="domain" description="Fibronectin type-III" evidence="1">
    <location>
        <begin position="38"/>
        <end position="123"/>
    </location>
</feature>
<gene>
    <name evidence="2" type="ORF">KHB02_43700</name>
</gene>
<dbReference type="SMART" id="SM00060">
    <property type="entry name" value="FN3"/>
    <property type="match status" value="12"/>
</dbReference>
<name>A0A942YFB0_9BACI</name>
<dbReference type="SUPFAM" id="SSF49265">
    <property type="entry name" value="Fibronectin type III"/>
    <property type="match status" value="6"/>
</dbReference>
<evidence type="ECO:0000259" key="1">
    <source>
        <dbReference type="PROSITE" id="PS50853"/>
    </source>
</evidence>
<dbReference type="NCBIfam" id="NF047446">
    <property type="entry name" value="barrel_OmpL47"/>
    <property type="match status" value="3"/>
</dbReference>
<dbReference type="InterPro" id="IPR013783">
    <property type="entry name" value="Ig-like_fold"/>
</dbReference>